<feature type="domain" description="Peptidase M50" evidence="17">
    <location>
        <begin position="143"/>
        <end position="193"/>
    </location>
</feature>
<feature type="domain" description="Peptidase M50" evidence="17">
    <location>
        <begin position="61"/>
        <end position="134"/>
    </location>
</feature>
<name>A0A0A0B582_9CELL</name>
<organism evidence="18 19">
    <name type="scientific">Cellulomonas cellasea DSM 20118</name>
    <dbReference type="NCBI Taxonomy" id="1408250"/>
    <lineage>
        <taxon>Bacteria</taxon>
        <taxon>Bacillati</taxon>
        <taxon>Actinomycetota</taxon>
        <taxon>Actinomycetes</taxon>
        <taxon>Micrococcales</taxon>
        <taxon>Cellulomonadaceae</taxon>
        <taxon>Cellulomonas</taxon>
    </lineage>
</organism>
<evidence type="ECO:0000256" key="1">
    <source>
        <dbReference type="ARBA" id="ARBA00004651"/>
    </source>
</evidence>
<dbReference type="PANTHER" id="PTHR39188:SF3">
    <property type="entry name" value="STAGE IV SPORULATION PROTEIN FB"/>
    <property type="match status" value="1"/>
</dbReference>
<keyword evidence="10 14" id="KW-1133">Transmembrane helix</keyword>
<keyword evidence="4 14" id="KW-0645">Protease</keyword>
<keyword evidence="12" id="KW-0129">CBS domain</keyword>
<dbReference type="OrthoDB" id="9781963at2"/>
<keyword evidence="9 14" id="KW-0862">Zinc</keyword>
<dbReference type="STRING" id="1408250.Q760_16150"/>
<comment type="similarity">
    <text evidence="2 14">Belongs to the peptidase M50B family.</text>
</comment>
<evidence type="ECO:0000256" key="3">
    <source>
        <dbReference type="ARBA" id="ARBA00022475"/>
    </source>
</evidence>
<feature type="transmembrane region" description="Helical" evidence="14">
    <location>
        <begin position="220"/>
        <end position="241"/>
    </location>
</feature>
<evidence type="ECO:0000256" key="6">
    <source>
        <dbReference type="ARBA" id="ARBA00022723"/>
    </source>
</evidence>
<evidence type="ECO:0000313" key="18">
    <source>
        <dbReference type="EMBL" id="KGM01970.1"/>
    </source>
</evidence>
<comment type="caution">
    <text evidence="18">The sequence shown here is derived from an EMBL/GenBank/DDBJ whole genome shotgun (WGS) entry which is preliminary data.</text>
</comment>
<dbReference type="EMBL" id="AXNT01000072">
    <property type="protein sequence ID" value="KGM01970.1"/>
    <property type="molecule type" value="Genomic_DNA"/>
</dbReference>
<feature type="transmembrane region" description="Helical" evidence="14">
    <location>
        <begin position="21"/>
        <end position="41"/>
    </location>
</feature>
<dbReference type="GO" id="GO:0005886">
    <property type="term" value="C:plasma membrane"/>
    <property type="evidence" value="ECO:0007669"/>
    <property type="project" value="UniProtKB-SubCell"/>
</dbReference>
<dbReference type="PANTHER" id="PTHR39188">
    <property type="entry name" value="MEMBRANE-ASSOCIATED ZINC METALLOPROTEASE M50B"/>
    <property type="match status" value="1"/>
</dbReference>
<evidence type="ECO:0000256" key="14">
    <source>
        <dbReference type="PIRNR" id="PIRNR006404"/>
    </source>
</evidence>
<evidence type="ECO:0000259" key="17">
    <source>
        <dbReference type="Pfam" id="PF02163"/>
    </source>
</evidence>
<evidence type="ECO:0000256" key="10">
    <source>
        <dbReference type="ARBA" id="ARBA00022989"/>
    </source>
</evidence>
<evidence type="ECO:0000256" key="7">
    <source>
        <dbReference type="ARBA" id="ARBA00022737"/>
    </source>
</evidence>
<feature type="transmembrane region" description="Helical" evidence="14">
    <location>
        <begin position="186"/>
        <end position="208"/>
    </location>
</feature>
<dbReference type="AlphaFoldDB" id="A0A0A0B582"/>
<evidence type="ECO:0000256" key="16">
    <source>
        <dbReference type="PIRSR" id="PIRSR006404-2"/>
    </source>
</evidence>
<dbReference type="GO" id="GO:0046872">
    <property type="term" value="F:metal ion binding"/>
    <property type="evidence" value="ECO:0007669"/>
    <property type="project" value="UniProtKB-UniRule"/>
</dbReference>
<evidence type="ECO:0000256" key="5">
    <source>
        <dbReference type="ARBA" id="ARBA00022692"/>
    </source>
</evidence>
<feature type="transmembrane region" description="Helical" evidence="14">
    <location>
        <begin position="146"/>
        <end position="166"/>
    </location>
</feature>
<keyword evidence="13 14" id="KW-0472">Membrane</keyword>
<dbReference type="CDD" id="cd06164">
    <property type="entry name" value="S2P-M50_SpoIVFB_CBS"/>
    <property type="match status" value="1"/>
</dbReference>
<evidence type="ECO:0000256" key="11">
    <source>
        <dbReference type="ARBA" id="ARBA00023049"/>
    </source>
</evidence>
<evidence type="ECO:0000256" key="15">
    <source>
        <dbReference type="PIRSR" id="PIRSR006404-1"/>
    </source>
</evidence>
<dbReference type="InterPro" id="IPR016483">
    <property type="entry name" value="UCP006404_Pept_M50_CBS"/>
</dbReference>
<protein>
    <recommendedName>
        <fullName evidence="14">Zinc metalloprotease</fullName>
    </recommendedName>
</protein>
<feature type="transmembrane region" description="Helical" evidence="14">
    <location>
        <begin position="112"/>
        <end position="134"/>
    </location>
</feature>
<reference evidence="18 19" key="1">
    <citation type="submission" date="2013-10" db="EMBL/GenBank/DDBJ databases">
        <authorList>
            <person name="Wang G."/>
            <person name="Zhuang W."/>
        </authorList>
    </citation>
    <scope>NUCLEOTIDE SEQUENCE [LARGE SCALE GENOMIC DNA]</scope>
    <source>
        <strain evidence="18 19">DSM 20118</strain>
    </source>
</reference>
<dbReference type="InterPro" id="IPR008915">
    <property type="entry name" value="Peptidase_M50"/>
</dbReference>
<dbReference type="GO" id="GO:0008237">
    <property type="term" value="F:metallopeptidase activity"/>
    <property type="evidence" value="ECO:0007669"/>
    <property type="project" value="UniProtKB-UniRule"/>
</dbReference>
<proteinExistence type="inferred from homology"/>
<keyword evidence="7" id="KW-0677">Repeat</keyword>
<dbReference type="GO" id="GO:0006508">
    <property type="term" value="P:proteolysis"/>
    <property type="evidence" value="ECO:0007669"/>
    <property type="project" value="UniProtKB-KW"/>
</dbReference>
<sequence>MSSAERRQGTRGWVVGRAAGAPVVVTPSWLLTAVVLTAVFAPTIGARAPGLGALTWVVAGAFVVMLFVSVFVHELAHGFVARARGQVVREFALTLWGGHTAFGGVAPTPATSALVAVVGPLANVVIAAACWAGAQALPSSSLLGMLLYAGAVTNGFVALFNLVPGLPLDGGRVLEALVWRVTGDRHAGTVAAGWVGRFVAVGVLVWALALPLLEGTRPSLVTVGWAGLVGAFLWSGASGAVREGRQGRVLDLVTVESVGLPATVVPAGASLADADRARSTAGVDDVVLVSPEGHPEAYVDRAAAAGVPSEQRASTPVAAVAVVLPAGAVVDGTLRGAELVGAVGHATRLSPVMAVVTDGRVTALVRATDVVAALRHVGPGASARS</sequence>
<evidence type="ECO:0000256" key="9">
    <source>
        <dbReference type="ARBA" id="ARBA00022833"/>
    </source>
</evidence>
<evidence type="ECO:0000256" key="13">
    <source>
        <dbReference type="ARBA" id="ARBA00023136"/>
    </source>
</evidence>
<dbReference type="PIRSF" id="PIRSF006404">
    <property type="entry name" value="UCP006404_Pept_M50_CBS"/>
    <property type="match status" value="1"/>
</dbReference>
<gene>
    <name evidence="18" type="ORF">Q760_16150</name>
</gene>
<comment type="subcellular location">
    <subcellularLocation>
        <location evidence="1 14">Cell membrane</location>
        <topology evidence="1 14">Multi-pass membrane protein</topology>
    </subcellularLocation>
</comment>
<evidence type="ECO:0000256" key="12">
    <source>
        <dbReference type="ARBA" id="ARBA00023122"/>
    </source>
</evidence>
<keyword evidence="8 14" id="KW-0378">Hydrolase</keyword>
<dbReference type="Pfam" id="PF02163">
    <property type="entry name" value="Peptidase_M50"/>
    <property type="match status" value="2"/>
</dbReference>
<keyword evidence="11 14" id="KW-0482">Metalloprotease</keyword>
<dbReference type="Proteomes" id="UP000029833">
    <property type="component" value="Unassembled WGS sequence"/>
</dbReference>
<feature type="transmembrane region" description="Helical" evidence="14">
    <location>
        <begin position="53"/>
        <end position="75"/>
    </location>
</feature>
<evidence type="ECO:0000256" key="8">
    <source>
        <dbReference type="ARBA" id="ARBA00022801"/>
    </source>
</evidence>
<keyword evidence="3 14" id="KW-1003">Cell membrane</keyword>
<keyword evidence="5 14" id="KW-0812">Transmembrane</keyword>
<feature type="active site" evidence="15">
    <location>
        <position position="74"/>
    </location>
</feature>
<feature type="binding site" evidence="16">
    <location>
        <position position="73"/>
    </location>
    <ligand>
        <name>Zn(2+)</name>
        <dbReference type="ChEBI" id="CHEBI:29105"/>
        <note>catalytic</note>
    </ligand>
</feature>
<evidence type="ECO:0000256" key="4">
    <source>
        <dbReference type="ARBA" id="ARBA00022670"/>
    </source>
</evidence>
<evidence type="ECO:0000313" key="19">
    <source>
        <dbReference type="Proteomes" id="UP000029833"/>
    </source>
</evidence>
<accession>A0A0A0B582</accession>
<feature type="binding site" evidence="16">
    <location>
        <position position="169"/>
    </location>
    <ligand>
        <name>Zn(2+)</name>
        <dbReference type="ChEBI" id="CHEBI:29105"/>
        <note>catalytic</note>
    </ligand>
</feature>
<dbReference type="RefSeq" id="WP_034630449.1">
    <property type="nucleotide sequence ID" value="NZ_AXNT01000072.1"/>
</dbReference>
<keyword evidence="19" id="KW-1185">Reference proteome</keyword>
<feature type="binding site" evidence="16">
    <location>
        <position position="77"/>
    </location>
    <ligand>
        <name>Zn(2+)</name>
        <dbReference type="ChEBI" id="CHEBI:29105"/>
        <note>catalytic</note>
    </ligand>
</feature>
<comment type="cofactor">
    <cofactor evidence="14 16">
        <name>Zn(2+)</name>
        <dbReference type="ChEBI" id="CHEBI:29105"/>
    </cofactor>
    <text evidence="14 16">Binds 1 zinc ion per subunit.</text>
</comment>
<keyword evidence="6 14" id="KW-0479">Metal-binding</keyword>
<evidence type="ECO:0000256" key="2">
    <source>
        <dbReference type="ARBA" id="ARBA00007931"/>
    </source>
</evidence>